<evidence type="ECO:0000313" key="3">
    <source>
        <dbReference type="EMBL" id="NLF91385.1"/>
    </source>
</evidence>
<keyword evidence="1" id="KW-0813">Transport</keyword>
<proteinExistence type="inferred from homology"/>
<dbReference type="Proteomes" id="UP000523614">
    <property type="component" value="Unassembled WGS sequence"/>
</dbReference>
<dbReference type="AlphaFoldDB" id="A0A847HDS6"/>
<protein>
    <submittedName>
        <fullName evidence="3">Metal ABC transporter permease</fullName>
    </submittedName>
</protein>
<name>A0A847HDS6_9CORY</name>
<accession>A0A847HDS6</accession>
<feature type="non-terminal residue" evidence="3">
    <location>
        <position position="1"/>
    </location>
</feature>
<comment type="subcellular location">
    <subcellularLocation>
        <location evidence="1">Cell membrane</location>
        <topology evidence="1">Multi-pass membrane protein</topology>
    </subcellularLocation>
</comment>
<dbReference type="EMBL" id="JAAYYP010000302">
    <property type="protein sequence ID" value="NLF91385.1"/>
    <property type="molecule type" value="Genomic_DNA"/>
</dbReference>
<keyword evidence="1 2" id="KW-0812">Transmembrane</keyword>
<dbReference type="GO" id="GO:0055085">
    <property type="term" value="P:transmembrane transport"/>
    <property type="evidence" value="ECO:0007669"/>
    <property type="project" value="InterPro"/>
</dbReference>
<reference evidence="3 4" key="1">
    <citation type="journal article" date="2020" name="Biotechnol. Biofuels">
        <title>New insights from the biogas microbiome by comprehensive genome-resolved metagenomics of nearly 1600 species originating from multiple anaerobic digesters.</title>
        <authorList>
            <person name="Campanaro S."/>
            <person name="Treu L."/>
            <person name="Rodriguez-R L.M."/>
            <person name="Kovalovszki A."/>
            <person name="Ziels R.M."/>
            <person name="Maus I."/>
            <person name="Zhu X."/>
            <person name="Kougias P.G."/>
            <person name="Basile A."/>
            <person name="Luo G."/>
            <person name="Schluter A."/>
            <person name="Konstantinidis K.T."/>
            <person name="Angelidaki I."/>
        </authorList>
    </citation>
    <scope>NUCLEOTIDE SEQUENCE [LARGE SCALE GENOMIC DNA]</scope>
    <source>
        <strain evidence="3">AS06rmzACSIP_235</strain>
    </source>
</reference>
<dbReference type="InterPro" id="IPR001626">
    <property type="entry name" value="ABC_TroCD"/>
</dbReference>
<organism evidence="3 4">
    <name type="scientific">Corynebacterium marinum</name>
    <dbReference type="NCBI Taxonomy" id="349751"/>
    <lineage>
        <taxon>Bacteria</taxon>
        <taxon>Bacillati</taxon>
        <taxon>Actinomycetota</taxon>
        <taxon>Actinomycetes</taxon>
        <taxon>Mycobacteriales</taxon>
        <taxon>Corynebacteriaceae</taxon>
        <taxon>Corynebacterium</taxon>
    </lineage>
</organism>
<feature type="transmembrane region" description="Helical" evidence="2">
    <location>
        <begin position="12"/>
        <end position="45"/>
    </location>
</feature>
<evidence type="ECO:0000256" key="2">
    <source>
        <dbReference type="SAM" id="Phobius"/>
    </source>
</evidence>
<comment type="caution">
    <text evidence="3">The sequence shown here is derived from an EMBL/GenBank/DDBJ whole genome shotgun (WGS) entry which is preliminary data.</text>
</comment>
<comment type="similarity">
    <text evidence="1">Belongs to the ABC-3 integral membrane protein family.</text>
</comment>
<keyword evidence="2" id="KW-0472">Membrane</keyword>
<dbReference type="Pfam" id="PF00950">
    <property type="entry name" value="ABC-3"/>
    <property type="match status" value="1"/>
</dbReference>
<gene>
    <name evidence="3" type="ORF">GX570_08595</name>
</gene>
<dbReference type="GO" id="GO:0043190">
    <property type="term" value="C:ATP-binding cassette (ABC) transporter complex"/>
    <property type="evidence" value="ECO:0007669"/>
    <property type="project" value="InterPro"/>
</dbReference>
<sequence>PTMIVVSAAIGASAVFIGLILSFHLGTAAAATMALVPIAAFLVIMEVQHLRRRFRGNTMRQEVAS</sequence>
<evidence type="ECO:0000313" key="4">
    <source>
        <dbReference type="Proteomes" id="UP000523614"/>
    </source>
</evidence>
<keyword evidence="2" id="KW-1133">Transmembrane helix</keyword>
<evidence type="ECO:0000256" key="1">
    <source>
        <dbReference type="RuleBase" id="RU003943"/>
    </source>
</evidence>